<dbReference type="Proteomes" id="UP001432011">
    <property type="component" value="Chromosome"/>
</dbReference>
<evidence type="ECO:0000313" key="3">
    <source>
        <dbReference type="EMBL" id="WUP74620.1"/>
    </source>
</evidence>
<keyword evidence="4" id="KW-1185">Reference proteome</keyword>
<evidence type="ECO:0008006" key="5">
    <source>
        <dbReference type="Google" id="ProtNLM"/>
    </source>
</evidence>
<feature type="region of interest" description="Disordered" evidence="1">
    <location>
        <begin position="500"/>
        <end position="565"/>
    </location>
</feature>
<feature type="region of interest" description="Disordered" evidence="1">
    <location>
        <begin position="620"/>
        <end position="675"/>
    </location>
</feature>
<feature type="compositionally biased region" description="Basic and acidic residues" evidence="1">
    <location>
        <begin position="294"/>
        <end position="308"/>
    </location>
</feature>
<gene>
    <name evidence="3" type="ORF">OG913_35530</name>
</gene>
<dbReference type="Gene3D" id="1.20.140.160">
    <property type="match status" value="1"/>
</dbReference>
<evidence type="ECO:0000256" key="1">
    <source>
        <dbReference type="SAM" id="MobiDB-lite"/>
    </source>
</evidence>
<keyword evidence="2" id="KW-0472">Membrane</keyword>
<sequence length="708" mass="74629">MTAPLTGLRSRSELIAELYERHAAGLFAYCHDQLGETASAADAVVAVFTTVPTAEPPSRAALYALGRREIYRRDVSYAMPAVDSVADPATSLIERVFRDIRPHQREVLLLAEVCGLTAHELSVVLDVAADTAEELIAGATRRFAKTLETAVTAARSAPFVPPGVAEVYDAIGVSPLGDVLARLPWRRPAASVRDRVLAALPYDEPGSATTEKSSGLVTKKLWPTTPTWPLPLSDPDQVTNTCVVKADAIGQPQGSRRKAKHEAATEPMPRLRGALLNSLGEGRLRRKRAARSAPTERPDERADKRPAERPAALTAPVEPQASPQTSPPEAAQSPQSTQITPIAPAAPPPAPDVAPAPEPFDAFGTAPPRTDPFEAFGTGARPFDAFGTSGTPRPVEPFDAFGSAPPTEPFDPFGTAHRPAEPFDAFGTARPTEPFDAFGATPQTSGTPRHAEPLDAFGTAPRPAVPSDASGAAGPSRPAEPLDALFDTLRFAVPFDAFRTADPADTSRQGESTGTFPTTEAAPGFPGTQESSGFPRVEEPADEPPLTPPAEALFPAPSPAASPVDAFAPAPWEAARPAEEPQVETAEPVKPVETYGARAVEASSTENDVLIHPAVAALSVPRPAAPRRPARKHAGRTSGGSGANKSKSTGKSTGNATRKSKGTGTGTRKSRRGKGDRHYDWLWEAVGILICLIIALIVFFNVPTVFTP</sequence>
<protein>
    <recommendedName>
        <fullName evidence="5">RNA polymerase sigma factor 70 region 4 type 2 domain-containing protein</fullName>
    </recommendedName>
</protein>
<evidence type="ECO:0000256" key="2">
    <source>
        <dbReference type="SAM" id="Phobius"/>
    </source>
</evidence>
<feature type="compositionally biased region" description="Polar residues" evidence="1">
    <location>
        <begin position="643"/>
        <end position="656"/>
    </location>
</feature>
<feature type="region of interest" description="Disordered" evidence="1">
    <location>
        <begin position="247"/>
        <end position="481"/>
    </location>
</feature>
<dbReference type="RefSeq" id="WP_147942976.1">
    <property type="nucleotide sequence ID" value="NZ_CP108085.1"/>
</dbReference>
<proteinExistence type="predicted"/>
<feature type="compositionally biased region" description="Pro residues" evidence="1">
    <location>
        <begin position="344"/>
        <end position="358"/>
    </location>
</feature>
<reference evidence="3" key="1">
    <citation type="submission" date="2022-10" db="EMBL/GenBank/DDBJ databases">
        <title>The complete genomes of actinobacterial strains from the NBC collection.</title>
        <authorList>
            <person name="Joergensen T.S."/>
            <person name="Alvarez Arevalo M."/>
            <person name="Sterndorff E.B."/>
            <person name="Faurdal D."/>
            <person name="Vuksanovic O."/>
            <person name="Mourched A.-S."/>
            <person name="Charusanti P."/>
            <person name="Shaw S."/>
            <person name="Blin K."/>
            <person name="Weber T."/>
        </authorList>
    </citation>
    <scope>NUCLEOTIDE SEQUENCE</scope>
    <source>
        <strain evidence="3">NBC_00254</strain>
    </source>
</reference>
<keyword evidence="2" id="KW-1133">Transmembrane helix</keyword>
<name>A0ABZ1SNN3_9ACTN</name>
<feature type="compositionally biased region" description="Polar residues" evidence="1">
    <location>
        <begin position="506"/>
        <end position="518"/>
    </location>
</feature>
<evidence type="ECO:0000313" key="4">
    <source>
        <dbReference type="Proteomes" id="UP001432011"/>
    </source>
</evidence>
<keyword evidence="2" id="KW-0812">Transmembrane</keyword>
<accession>A0ABZ1SNN3</accession>
<dbReference type="EMBL" id="CP108085">
    <property type="protein sequence ID" value="WUP74620.1"/>
    <property type="molecule type" value="Genomic_DNA"/>
</dbReference>
<feature type="compositionally biased region" description="Low complexity" evidence="1">
    <location>
        <begin position="549"/>
        <end position="565"/>
    </location>
</feature>
<feature type="transmembrane region" description="Helical" evidence="2">
    <location>
        <begin position="681"/>
        <end position="702"/>
    </location>
</feature>
<organism evidence="3 4">
    <name type="scientific">Microbispora hainanensis</name>
    <dbReference type="NCBI Taxonomy" id="568844"/>
    <lineage>
        <taxon>Bacteria</taxon>
        <taxon>Bacillati</taxon>
        <taxon>Actinomycetota</taxon>
        <taxon>Actinomycetes</taxon>
        <taxon>Streptosporangiales</taxon>
        <taxon>Streptosporangiaceae</taxon>
        <taxon>Microbispora</taxon>
    </lineage>
</organism>